<protein>
    <submittedName>
        <fullName evidence="3">Alpha-2-macroglobulin</fullName>
    </submittedName>
</protein>
<dbReference type="InterPro" id="IPR001599">
    <property type="entry name" value="Macroglobln_a2"/>
</dbReference>
<proteinExistence type="inferred from homology"/>
<name>A0A9D1X6X9_9BACT</name>
<evidence type="ECO:0000259" key="2">
    <source>
        <dbReference type="SMART" id="SM01360"/>
    </source>
</evidence>
<dbReference type="GO" id="GO:0004866">
    <property type="term" value="F:endopeptidase inhibitor activity"/>
    <property type="evidence" value="ECO:0007669"/>
    <property type="project" value="InterPro"/>
</dbReference>
<dbReference type="InterPro" id="IPR013783">
    <property type="entry name" value="Ig-like_fold"/>
</dbReference>
<feature type="domain" description="Alpha-2-macroglobulin" evidence="2">
    <location>
        <begin position="1073"/>
        <end position="1164"/>
    </location>
</feature>
<dbReference type="Gene3D" id="1.50.10.20">
    <property type="match status" value="1"/>
</dbReference>
<dbReference type="SUPFAM" id="SSF48239">
    <property type="entry name" value="Terpenoid cyclases/Protein prenyltransferases"/>
    <property type="match status" value="1"/>
</dbReference>
<evidence type="ECO:0000313" key="4">
    <source>
        <dbReference type="Proteomes" id="UP000886740"/>
    </source>
</evidence>
<comment type="similarity">
    <text evidence="1">Belongs to the protease inhibitor I39 (alpha-2-macroglobulin) family. Bacterial alpha-2-macroglobulin subfamily.</text>
</comment>
<dbReference type="SMART" id="SM01360">
    <property type="entry name" value="A2M"/>
    <property type="match status" value="1"/>
</dbReference>
<dbReference type="InterPro" id="IPR002890">
    <property type="entry name" value="MG2"/>
</dbReference>
<accession>A0A9D1X6X9</accession>
<dbReference type="Pfam" id="PF01835">
    <property type="entry name" value="MG2"/>
    <property type="match status" value="1"/>
</dbReference>
<sequence>MKEQLEKDNSQFPELILRLEKYTSNLDSSAYRAVLSSMIAEMYQNQYRQDRWKIDQRTELGDYVPDDIREWTTGLFERKIGEQLALSLKPEDLLRQTSLAAYQEILDTKDYTESLYPSLYDFLMDRAIRIQPSVSLYDQWLLSLNERHLRELYVDVALKRLAFLNSQGELDDERYWSDLLDLEATNSGSLALIPIYLAQIDHLNGQEWRVEPEERDSVIARRYGIIQKAVRQFPDEPRANELRNQLMAMENPTIHVNHNWQVYPGESLDLRIEYKNTPKLVVRLYESLANPEDRMIYNQEDKKKYRGKLVDEAAFEMFSPDVFLSRDTILSVPVKKLGLYELEVSTPDGKVKVCDRFSVSRLAMVVKAGPDNTEAIVTDFRSGKPVAGASVYSYKYDKDKGAVLLNEVKTNSLGVARLVDLDATAIRPAIGEDRYSMCSNSGLRYYAYTPEEVDYSISLFTDRGIYRPGQTLYFKGIVYNTDRDHPRVIPDRTVKVILRDANGKEVATRELRSNGFGSFNGEFALPKSGLNGVYRIEVERYSASFRVEEYKRPSFHLDFQPLADEVVYNRPLRLEGTAMTYSGVALSEGMVKWRIRKRPLWWRSSYFVQKAERQVAAGEVALSADGKFQILFTPEREKGAFDVLSLDHYEVIATLTDSKGESQEAHYSFSVSDNGMYLTLDMADKMVRDSAVITVKASTVNGEPVAAKGNYTLYLLEDKRVKPDNNGGPVIYPIRKMVRTGQFTADTPISPLVTPDMESGRYRIEARAFDRNGKQVEVKRDFILYDLADKRPPVFSETWLLCQQTTCAVGEEVRFLFGTSFKDTYVYYEMYDRTGKTLSRELLRMSDENRQFTFPYEERFGEGVTVSLWFVKEQRLYQESIGIRLRRPDRQLTIRPVTFRDHLLPGSQESWTFQIKDADSAFVESEVLASLYDASLDAIHSSVWSFSPVSYVRLSQPRLMTGNNFSTHSEYGAAEMRFVDVPVVKRVDLEWQGVLSLGYLYTSTNQVFLTGGLRVRGAAAPPMAKSVQADAAAVAKDEAVLEEAAVVSSEMSAIPQSQTAGNTATVRRNLNETAFFYPVLRTDTATGQVEVRFTMPESNTTWNLRLLAQTKDLKYGLYADKVTTSKPLMVIPNLPRFLRRGDDVTITAQIVNQSDGAMNGRARIELFNPETDEPVICLTKSQKPFDLAAGETSTVSWRFMVPDYLADDLLGCRIVADAEQGSDGEQHWLPVLSDRILVTESRPFFLDEKGDKTLRLPVKAASELFRLTMEVNANPVWMAVQALPTLTEPKQDNALAWFAAYYSNTLASYIVKAHPRIQAIVERWSAAGGDAGTMLSELERNEELKAVLLEETPWVLEARDDSERKCRLALLFDLNRANAAREAALARLLEAQDEKGGWSWFKGMPASRSVTLSILQGMARLTELGAVEYGEAEKRAQIAALRFLDERIRSDYDRLTEVERNDQKSGISLEQVDYLTVRYAYRDIPVMHDAMEAIRFYTTIAERDWQRLPLATLARFATMEYQSGKKVVLEPIMAWLRKTATVSEEKCMYWANNRQSTGFLDSPISAQAALIRLFLAVEPEESESVDAMKRWLLSQKRTQAWESEPASLDAIYALLLKGGDWLSAENTCVVEWAGKSYDSSAGEVGTGYMKLDLPINPVEGKEPTVTLRKSGEAPAWGALYEQSFKRLDEVESQVNGLSVEKKFFIESQVDGKRVLLALSDGRPLKVGDKLVIRLTIRSDQPYDYVCLKDERAGCLEPLRQVSGAIGREGVWYYQSPKTASENFFFERLPQGTFVIEYSTYVTRAGEYAAGPSTLQCLYAPEFVAYGRGSVLNVE</sequence>
<dbReference type="InterPro" id="IPR041246">
    <property type="entry name" value="Bact_MG10"/>
</dbReference>
<evidence type="ECO:0000256" key="1">
    <source>
        <dbReference type="ARBA" id="ARBA00010556"/>
    </source>
</evidence>
<reference evidence="3" key="2">
    <citation type="submission" date="2021-04" db="EMBL/GenBank/DDBJ databases">
        <authorList>
            <person name="Gilroy R."/>
        </authorList>
    </citation>
    <scope>NUCLEOTIDE SEQUENCE</scope>
    <source>
        <strain evidence="3">ChiGjej6B6-14162</strain>
    </source>
</reference>
<dbReference type="PANTHER" id="PTHR40094">
    <property type="entry name" value="ALPHA-2-MACROGLOBULIN HOMOLOG"/>
    <property type="match status" value="1"/>
</dbReference>
<dbReference type="Gene3D" id="2.60.40.10">
    <property type="entry name" value="Immunoglobulins"/>
    <property type="match status" value="1"/>
</dbReference>
<comment type="caution">
    <text evidence="3">The sequence shown here is derived from an EMBL/GenBank/DDBJ whole genome shotgun (WGS) entry which is preliminary data.</text>
</comment>
<evidence type="ECO:0000313" key="3">
    <source>
        <dbReference type="EMBL" id="HIX73636.1"/>
    </source>
</evidence>
<dbReference type="Pfam" id="PF17973">
    <property type="entry name" value="bMG10"/>
    <property type="match status" value="1"/>
</dbReference>
<dbReference type="PANTHER" id="PTHR40094:SF1">
    <property type="entry name" value="UBIQUITIN DOMAIN-CONTAINING PROTEIN"/>
    <property type="match status" value="1"/>
</dbReference>
<dbReference type="Gene3D" id="2.60.40.1930">
    <property type="match status" value="1"/>
</dbReference>
<gene>
    <name evidence="3" type="ORF">H9977_01070</name>
</gene>
<dbReference type="EMBL" id="DXEL01000010">
    <property type="protein sequence ID" value="HIX73636.1"/>
    <property type="molecule type" value="Genomic_DNA"/>
</dbReference>
<organism evidence="3 4">
    <name type="scientific">Candidatus Parabacteroides intestinipullorum</name>
    <dbReference type="NCBI Taxonomy" id="2838723"/>
    <lineage>
        <taxon>Bacteria</taxon>
        <taxon>Pseudomonadati</taxon>
        <taxon>Bacteroidota</taxon>
        <taxon>Bacteroidia</taxon>
        <taxon>Bacteroidales</taxon>
        <taxon>Tannerellaceae</taxon>
        <taxon>Parabacteroides</taxon>
    </lineage>
</organism>
<dbReference type="InterPro" id="IPR051802">
    <property type="entry name" value="YfhM-like"/>
</dbReference>
<dbReference type="Proteomes" id="UP000886740">
    <property type="component" value="Unassembled WGS sequence"/>
</dbReference>
<reference evidence="3" key="1">
    <citation type="journal article" date="2021" name="PeerJ">
        <title>Extensive microbial diversity within the chicken gut microbiome revealed by metagenomics and culture.</title>
        <authorList>
            <person name="Gilroy R."/>
            <person name="Ravi A."/>
            <person name="Getino M."/>
            <person name="Pursley I."/>
            <person name="Horton D.L."/>
            <person name="Alikhan N.F."/>
            <person name="Baker D."/>
            <person name="Gharbi K."/>
            <person name="Hall N."/>
            <person name="Watson M."/>
            <person name="Adriaenssens E.M."/>
            <person name="Foster-Nyarko E."/>
            <person name="Jarju S."/>
            <person name="Secka A."/>
            <person name="Antonio M."/>
            <person name="Oren A."/>
            <person name="Chaudhuri R.R."/>
            <person name="La Ragione R."/>
            <person name="Hildebrand F."/>
            <person name="Pallen M.J."/>
        </authorList>
    </citation>
    <scope>NUCLEOTIDE SEQUENCE</scope>
    <source>
        <strain evidence="3">ChiGjej6B6-14162</strain>
    </source>
</reference>
<dbReference type="Pfam" id="PF00207">
    <property type="entry name" value="A2M"/>
    <property type="match status" value="1"/>
</dbReference>
<dbReference type="InterPro" id="IPR008930">
    <property type="entry name" value="Terpenoid_cyclase/PrenylTrfase"/>
</dbReference>